<accession>A0A5U6SP49</accession>
<dbReference type="PANTHER" id="PTHR35892">
    <property type="entry name" value="OUTER MEMBRANE PROTEIN PAGN-RELATED"/>
    <property type="match status" value="1"/>
</dbReference>
<comment type="caution">
    <text evidence="7">The sequence shown here is derived from an EMBL/GenBank/DDBJ whole genome shotgun (WGS) entry which is preliminary data.</text>
</comment>
<dbReference type="GO" id="GO:0016020">
    <property type="term" value="C:membrane"/>
    <property type="evidence" value="ECO:0007669"/>
    <property type="project" value="UniProtKB-SubCell"/>
</dbReference>
<dbReference type="InterPro" id="IPR000758">
    <property type="entry name" value="Enterovir_OMP"/>
</dbReference>
<evidence type="ECO:0000256" key="3">
    <source>
        <dbReference type="ARBA" id="ARBA00022692"/>
    </source>
</evidence>
<reference evidence="7" key="1">
    <citation type="submission" date="2018-07" db="EMBL/GenBank/DDBJ databases">
        <authorList>
            <consortium name="GenomeTrakr network: Whole genome sequencing for foodborne pathogen traceback"/>
        </authorList>
    </citation>
    <scope>NUCLEOTIDE SEQUENCE</scope>
    <source>
        <strain evidence="7">CFSAN056582</strain>
    </source>
</reference>
<dbReference type="AlphaFoldDB" id="A0A5U6SP49"/>
<dbReference type="PANTHER" id="PTHR35892:SF2">
    <property type="entry name" value="OUTER MEMBRANE PROTEIN PAGN"/>
    <property type="match status" value="1"/>
</dbReference>
<organism evidence="7">
    <name type="scientific">Salmonella enterica</name>
    <name type="common">Salmonella choleraesuis</name>
    <dbReference type="NCBI Taxonomy" id="28901"/>
    <lineage>
        <taxon>Bacteria</taxon>
        <taxon>Pseudomonadati</taxon>
        <taxon>Pseudomonadota</taxon>
        <taxon>Gammaproteobacteria</taxon>
        <taxon>Enterobacterales</taxon>
        <taxon>Enterobacteriaceae</taxon>
        <taxon>Salmonella</taxon>
    </lineage>
</organism>
<feature type="signal peptide" evidence="6">
    <location>
        <begin position="1"/>
        <end position="21"/>
    </location>
</feature>
<dbReference type="InterPro" id="IPR051723">
    <property type="entry name" value="Bact_OM_Invasion-Related"/>
</dbReference>
<keyword evidence="4 6" id="KW-0732">Signal</keyword>
<evidence type="ECO:0000256" key="1">
    <source>
        <dbReference type="ARBA" id="ARBA00004141"/>
    </source>
</evidence>
<dbReference type="Pfam" id="PF06316">
    <property type="entry name" value="Ail_Lom"/>
    <property type="match status" value="1"/>
</dbReference>
<evidence type="ECO:0000256" key="2">
    <source>
        <dbReference type="ARBA" id="ARBA00022452"/>
    </source>
</evidence>
<comment type="subcellular location">
    <subcellularLocation>
        <location evidence="1">Membrane</location>
        <topology evidence="1">Multi-pass membrane protein</topology>
    </subcellularLocation>
</comment>
<evidence type="ECO:0000256" key="5">
    <source>
        <dbReference type="ARBA" id="ARBA00023136"/>
    </source>
</evidence>
<dbReference type="PROSITE" id="PS00695">
    <property type="entry name" value="ENT_VIR_OMP_2"/>
    <property type="match status" value="1"/>
</dbReference>
<dbReference type="GO" id="GO:0044384">
    <property type="term" value="C:host outer membrane"/>
    <property type="evidence" value="ECO:0007669"/>
    <property type="project" value="InterPro"/>
</dbReference>
<dbReference type="EMBL" id="AAGRCI010000027">
    <property type="protein sequence ID" value="EBR0846102.1"/>
    <property type="molecule type" value="Genomic_DNA"/>
</dbReference>
<proteinExistence type="predicted"/>
<evidence type="ECO:0000256" key="6">
    <source>
        <dbReference type="SAM" id="SignalP"/>
    </source>
</evidence>
<dbReference type="PRINTS" id="PR00316">
    <property type="entry name" value="ENTEROVIROMP"/>
</dbReference>
<dbReference type="SUPFAM" id="SSF56925">
    <property type="entry name" value="OMPA-like"/>
    <property type="match status" value="1"/>
</dbReference>
<dbReference type="Gene3D" id="2.40.160.20">
    <property type="match status" value="1"/>
</dbReference>
<keyword evidence="3" id="KW-0812">Transmembrane</keyword>
<name>A0A5U6SP49_SALER</name>
<dbReference type="PROSITE" id="PS00694">
    <property type="entry name" value="ENT_VIR_OMP_1"/>
    <property type="match status" value="1"/>
</dbReference>
<evidence type="ECO:0000256" key="4">
    <source>
        <dbReference type="ARBA" id="ARBA00022729"/>
    </source>
</evidence>
<keyword evidence="2" id="KW-1134">Transmembrane beta strand</keyword>
<dbReference type="InterPro" id="IPR011250">
    <property type="entry name" value="OMP/PagP_B-barrel"/>
</dbReference>
<gene>
    <name evidence="7" type="ORF">BRO79_22075</name>
</gene>
<sequence length="217" mass="23438">MNKVVIATGLALAVCSGIAYASAGDSTLSVGYARIHSHGLKNEIKTDRDVLAASDGHMDDYSDPRGVNIKYRYEFDDQAGVIISFTYAGKKFDGSATPSQGNGNFFEGDIRGRYFSGMVGPTWRFNDYASVYAMGGIAYSKMSSYLAEYQPTTKPDGTPSRKRVGSWGDSSGHKGFAYSAGLQFNPWEHVAIDAAYEGSGTGDWRTNGFIVGVGYKF</sequence>
<feature type="chain" id="PRO_5026152998" evidence="6">
    <location>
        <begin position="22"/>
        <end position="217"/>
    </location>
</feature>
<evidence type="ECO:0000313" key="7">
    <source>
        <dbReference type="EMBL" id="EBR0846102.1"/>
    </source>
</evidence>
<keyword evidence="5" id="KW-0472">Membrane</keyword>
<protein>
    <submittedName>
        <fullName evidence="7">Outer membrane beta-barrel protein</fullName>
    </submittedName>
</protein>